<dbReference type="AlphaFoldDB" id="A0A431TXF7"/>
<protein>
    <recommendedName>
        <fullName evidence="4">TonB C-terminal domain-containing protein</fullName>
    </recommendedName>
</protein>
<feature type="signal peptide" evidence="1">
    <location>
        <begin position="1"/>
        <end position="23"/>
    </location>
</feature>
<dbReference type="EMBL" id="RXOF01000015">
    <property type="protein sequence ID" value="RTQ46544.1"/>
    <property type="molecule type" value="Genomic_DNA"/>
</dbReference>
<organism evidence="2 3">
    <name type="scientific">Hymenobacter gummosus</name>
    <dbReference type="NCBI Taxonomy" id="1776032"/>
    <lineage>
        <taxon>Bacteria</taxon>
        <taxon>Pseudomonadati</taxon>
        <taxon>Bacteroidota</taxon>
        <taxon>Cytophagia</taxon>
        <taxon>Cytophagales</taxon>
        <taxon>Hymenobacteraceae</taxon>
        <taxon>Hymenobacter</taxon>
    </lineage>
</organism>
<evidence type="ECO:0000313" key="3">
    <source>
        <dbReference type="Proteomes" id="UP000282184"/>
    </source>
</evidence>
<keyword evidence="1" id="KW-0732">Signal</keyword>
<proteinExistence type="predicted"/>
<accession>A0A431TXF7</accession>
<sequence>MKHFLRLFLALLLVSGAAPRVFGQEYLVDGALKLSGQSTDKEYGYKDDYAHCIKVGSPANIIAFINALRGPQGQKVHIVRTGSCCPYEWNEGPNGIGLLARWQVIYDGLDQPITLYLNKNVYDNPLCPVGFTFVTEQTVKPPLRFPADSIRRVRPCAQPGYAVDEPMLRARLGTTLPAPDTAPAPIGDELTRFFADKQLPPSDVHRMALWVTIGFQVTCEGQAGNAMVVSTGKGELETYANQVLAIVNRMPRRWQPATKSGKPVDCYQTISFMLLKGRLAQFDLR</sequence>
<name>A0A431TXF7_9BACT</name>
<dbReference type="RefSeq" id="WP_126695289.1">
    <property type="nucleotide sequence ID" value="NZ_RXOF01000015.1"/>
</dbReference>
<gene>
    <name evidence="2" type="ORF">EJV47_21570</name>
</gene>
<dbReference type="OrthoDB" id="5522619at2"/>
<dbReference type="Proteomes" id="UP000282184">
    <property type="component" value="Unassembled WGS sequence"/>
</dbReference>
<evidence type="ECO:0008006" key="4">
    <source>
        <dbReference type="Google" id="ProtNLM"/>
    </source>
</evidence>
<comment type="caution">
    <text evidence="2">The sequence shown here is derived from an EMBL/GenBank/DDBJ whole genome shotgun (WGS) entry which is preliminary data.</text>
</comment>
<reference evidence="2 3" key="1">
    <citation type="submission" date="2018-12" db="EMBL/GenBank/DDBJ databases">
        <title>Hymenobacter gummosus sp. nov., isolated from a spring.</title>
        <authorList>
            <person name="Nie L."/>
        </authorList>
    </citation>
    <scope>NUCLEOTIDE SEQUENCE [LARGE SCALE GENOMIC DNA]</scope>
    <source>
        <strain evidence="2 3">KCTC 52166</strain>
    </source>
</reference>
<feature type="chain" id="PRO_5019474201" description="TonB C-terminal domain-containing protein" evidence="1">
    <location>
        <begin position="24"/>
        <end position="285"/>
    </location>
</feature>
<evidence type="ECO:0000256" key="1">
    <source>
        <dbReference type="SAM" id="SignalP"/>
    </source>
</evidence>
<evidence type="ECO:0000313" key="2">
    <source>
        <dbReference type="EMBL" id="RTQ46544.1"/>
    </source>
</evidence>
<keyword evidence="3" id="KW-1185">Reference proteome</keyword>
<dbReference type="Gene3D" id="3.30.1150.10">
    <property type="match status" value="1"/>
</dbReference>